<evidence type="ECO:0000313" key="3">
    <source>
        <dbReference type="Proteomes" id="UP000683360"/>
    </source>
</evidence>
<dbReference type="GO" id="GO:0006361">
    <property type="term" value="P:transcription initiation at RNA polymerase I promoter"/>
    <property type="evidence" value="ECO:0007669"/>
    <property type="project" value="InterPro"/>
</dbReference>
<organism evidence="2 3">
    <name type="scientific">Mytilus edulis</name>
    <name type="common">Blue mussel</name>
    <dbReference type="NCBI Taxonomy" id="6550"/>
    <lineage>
        <taxon>Eukaryota</taxon>
        <taxon>Metazoa</taxon>
        <taxon>Spiralia</taxon>
        <taxon>Lophotrochozoa</taxon>
        <taxon>Mollusca</taxon>
        <taxon>Bivalvia</taxon>
        <taxon>Autobranchia</taxon>
        <taxon>Pteriomorphia</taxon>
        <taxon>Mytilida</taxon>
        <taxon>Mytiloidea</taxon>
        <taxon>Mytilidae</taxon>
        <taxon>Mytilinae</taxon>
        <taxon>Mytilus</taxon>
    </lineage>
</organism>
<comment type="similarity">
    <text evidence="1">Belongs to the RRN3 family.</text>
</comment>
<proteinExistence type="inferred from homology"/>
<evidence type="ECO:0000313" key="2">
    <source>
        <dbReference type="EMBL" id="CAG2239214.1"/>
    </source>
</evidence>
<dbReference type="OrthoDB" id="26970at2759"/>
<dbReference type="Proteomes" id="UP000683360">
    <property type="component" value="Unassembled WGS sequence"/>
</dbReference>
<dbReference type="GO" id="GO:0001042">
    <property type="term" value="F:RNA polymerase I core binding"/>
    <property type="evidence" value="ECO:0007669"/>
    <property type="project" value="TreeGrafter"/>
</dbReference>
<dbReference type="GO" id="GO:0005634">
    <property type="term" value="C:nucleus"/>
    <property type="evidence" value="ECO:0007669"/>
    <property type="project" value="TreeGrafter"/>
</dbReference>
<accession>A0A8S3TZZ8</accession>
<dbReference type="GO" id="GO:0001181">
    <property type="term" value="F:RNA polymerase I general transcription initiation factor activity"/>
    <property type="evidence" value="ECO:0007669"/>
    <property type="project" value="InterPro"/>
</dbReference>
<dbReference type="Pfam" id="PF05327">
    <property type="entry name" value="RRN3"/>
    <property type="match status" value="1"/>
</dbReference>
<dbReference type="InterPro" id="IPR007991">
    <property type="entry name" value="RNA_pol_I_trans_ini_fac_RRN3"/>
</dbReference>
<evidence type="ECO:0000256" key="1">
    <source>
        <dbReference type="ARBA" id="ARBA00010098"/>
    </source>
</evidence>
<sequence length="598" mass="69469">MAMATSTSSKLDFESILEKQKQGYYKDYDWLSSRLSDPEIETSELQTYIRSIRKCVTHLDRDYEVLVGIMLKLNWATRESCLIKEYQAFLLNLVSAHTYYLRAGVRMLVKHFMSHLTIVTKTGEGGDKNVEITVDDSLRQKHDLMFVNVHLVLKAITQIVPMTPKVLIPLLGELFPFFNKDVYIQECYVKNLLQITHYLPKMRQKIMEIVIERLLKFDVRSPREEIEELQREEDEDMEDIIFEMDDVSVQKEIVSSVDMLSIVETVPMSHKEGHKLDVLMEITFRYIHNLCYSEGELDWEATKLLYRELLLIFETLILPTHASCHVQFIMFYICSLKQPICEGFLDYLWKKVQDPIAQPVYRQISVCYMGSLLSRGIFVPLSTVKTCLEMMCNWIHKYLDQTGDVTLFADVTHHGPFYAVVQAILYVFVFRNKDIFESCKGLKWAEKLNFQRIVTCRLNPLKFCLPVVVQTFASVARSHQLAFCDTIIERNNRQVLPVACTNGNSDFGGKILDSFFPFDPYILSRSRKYILPLYREFQGSIEEGEDEEENEEDDFITEDIISPSNGKFTIGSLSKTPSDLMEYGVSPGFKHVQDMFKT</sequence>
<dbReference type="SUPFAM" id="SSF48371">
    <property type="entry name" value="ARM repeat"/>
    <property type="match status" value="1"/>
</dbReference>
<keyword evidence="3" id="KW-1185">Reference proteome</keyword>
<name>A0A8S3TZZ8_MYTED</name>
<comment type="caution">
    <text evidence="2">The sequence shown here is derived from an EMBL/GenBank/DDBJ whole genome shotgun (WGS) entry which is preliminary data.</text>
</comment>
<dbReference type="InterPro" id="IPR016024">
    <property type="entry name" value="ARM-type_fold"/>
</dbReference>
<dbReference type="PANTHER" id="PTHR12790">
    <property type="entry name" value="TRANSCRIPTION INITIATION FACTOR IA RRN3"/>
    <property type="match status" value="1"/>
</dbReference>
<reference evidence="2" key="1">
    <citation type="submission" date="2021-03" db="EMBL/GenBank/DDBJ databases">
        <authorList>
            <person name="Bekaert M."/>
        </authorList>
    </citation>
    <scope>NUCLEOTIDE SEQUENCE</scope>
</reference>
<dbReference type="PANTHER" id="PTHR12790:SF0">
    <property type="entry name" value="RNA POLYMERASE I-SPECIFIC TRANSCRIPTION INITIATION FACTOR RRN3-RELATED"/>
    <property type="match status" value="1"/>
</dbReference>
<protein>
    <submittedName>
        <fullName evidence="2">RRN3</fullName>
    </submittedName>
</protein>
<gene>
    <name evidence="2" type="ORF">MEDL_51595</name>
</gene>
<dbReference type="AlphaFoldDB" id="A0A8S3TZZ8"/>
<dbReference type="EMBL" id="CAJPWZ010002508">
    <property type="protein sequence ID" value="CAG2239214.1"/>
    <property type="molecule type" value="Genomic_DNA"/>
</dbReference>